<dbReference type="PANTHER" id="PTHR10353:SF36">
    <property type="entry name" value="LP05116P"/>
    <property type="match status" value="1"/>
</dbReference>
<proteinExistence type="inferred from homology"/>
<dbReference type="PANTHER" id="PTHR10353">
    <property type="entry name" value="GLYCOSYL HYDROLASE"/>
    <property type="match status" value="1"/>
</dbReference>
<dbReference type="SUPFAM" id="SSF51445">
    <property type="entry name" value="(Trans)glycosidases"/>
    <property type="match status" value="1"/>
</dbReference>
<sequence length="426" mass="46806">MENRMPAFPDSFLWGAATSGHQVEGNNTGSDIWAMEHVPNGTFAEPSGDACDSYHRYHEDIDLLADAGLTAYRFSVEWSRVEPEKGCFSRAELDHYLRMAAACHERGLTPVVTLNHFTVPAWFARDGAWNQPEAPELFERYCRRVVAHFAGEVTWWVTLNEPNVGALLAASGILAYGGPQEAVGDVREDPAEAFARRVGGEPGTATVALPVVTPDGIANLCEAHRRARTAVKELQPRARVGWSLTIQDFQAGEGGEQKTAGMLRVLQEPFLELSKDDDFVGVQTYTRIVFGPNGPLRAARTERTFQTGWEYYPQALGAAVRLAAGFTGVPVLVTENGIATADDELRVTYIREALTSLRDAIADGTDVLGYLHWTLLDNWEWHAGHAMTFGLVAVDRETFERAPKPSLRYLGRVATTNGTCLGTDQP</sequence>
<comment type="similarity">
    <text evidence="1 4">Belongs to the glycosyl hydrolase 1 family.</text>
</comment>
<dbReference type="InterPro" id="IPR017853">
    <property type="entry name" value="GH"/>
</dbReference>
<reference evidence="5 6" key="1">
    <citation type="journal article" date="2019" name="Int. J. Syst. Evol. Microbiol.">
        <title>The Global Catalogue of Microorganisms (GCM) 10K type strain sequencing project: providing services to taxonomists for standard genome sequencing and annotation.</title>
        <authorList>
            <consortium name="The Broad Institute Genomics Platform"/>
            <consortium name="The Broad Institute Genome Sequencing Center for Infectious Disease"/>
            <person name="Wu L."/>
            <person name="Ma J."/>
        </authorList>
    </citation>
    <scope>NUCLEOTIDE SEQUENCE [LARGE SCALE GENOMIC DNA]</scope>
    <source>
        <strain evidence="5 6">JCM 6242</strain>
    </source>
</reference>
<keyword evidence="2" id="KW-0378">Hydrolase</keyword>
<dbReference type="InterPro" id="IPR001360">
    <property type="entry name" value="Glyco_hydro_1"/>
</dbReference>
<dbReference type="PRINTS" id="PR00131">
    <property type="entry name" value="GLHYDRLASE1"/>
</dbReference>
<gene>
    <name evidence="5" type="ORF">GCM10010517_15790</name>
</gene>
<dbReference type="Gene3D" id="3.20.20.80">
    <property type="entry name" value="Glycosidases"/>
    <property type="match status" value="1"/>
</dbReference>
<evidence type="ECO:0000256" key="2">
    <source>
        <dbReference type="ARBA" id="ARBA00022801"/>
    </source>
</evidence>
<name>A0ABN3VSG9_9ACTN</name>
<evidence type="ECO:0000256" key="4">
    <source>
        <dbReference type="RuleBase" id="RU003690"/>
    </source>
</evidence>
<comment type="caution">
    <text evidence="5">The sequence shown here is derived from an EMBL/GenBank/DDBJ whole genome shotgun (WGS) entry which is preliminary data.</text>
</comment>
<keyword evidence="3" id="KW-0326">Glycosidase</keyword>
<organism evidence="5 6">
    <name type="scientific">Streptosporangium fragile</name>
    <dbReference type="NCBI Taxonomy" id="46186"/>
    <lineage>
        <taxon>Bacteria</taxon>
        <taxon>Bacillati</taxon>
        <taxon>Actinomycetota</taxon>
        <taxon>Actinomycetes</taxon>
        <taxon>Streptosporangiales</taxon>
        <taxon>Streptosporangiaceae</taxon>
        <taxon>Streptosporangium</taxon>
    </lineage>
</organism>
<dbReference type="Proteomes" id="UP001500831">
    <property type="component" value="Unassembled WGS sequence"/>
</dbReference>
<accession>A0ABN3VSG9</accession>
<protein>
    <submittedName>
        <fullName evidence="5">Family 1 glycosylhydrolase</fullName>
    </submittedName>
</protein>
<dbReference type="RefSeq" id="WP_344969280.1">
    <property type="nucleotide sequence ID" value="NZ_BAAAVI010000008.1"/>
</dbReference>
<evidence type="ECO:0000256" key="1">
    <source>
        <dbReference type="ARBA" id="ARBA00010838"/>
    </source>
</evidence>
<evidence type="ECO:0000313" key="6">
    <source>
        <dbReference type="Proteomes" id="UP001500831"/>
    </source>
</evidence>
<keyword evidence="6" id="KW-1185">Reference proteome</keyword>
<dbReference type="Pfam" id="PF00232">
    <property type="entry name" value="Glyco_hydro_1"/>
    <property type="match status" value="2"/>
</dbReference>
<dbReference type="EMBL" id="BAAAVI010000008">
    <property type="protein sequence ID" value="GAA2857419.1"/>
    <property type="molecule type" value="Genomic_DNA"/>
</dbReference>
<evidence type="ECO:0000256" key="3">
    <source>
        <dbReference type="ARBA" id="ARBA00023295"/>
    </source>
</evidence>
<evidence type="ECO:0000313" key="5">
    <source>
        <dbReference type="EMBL" id="GAA2857419.1"/>
    </source>
</evidence>